<evidence type="ECO:0000313" key="1">
    <source>
        <dbReference type="EMBL" id="MBC5993780.1"/>
    </source>
</evidence>
<dbReference type="AlphaFoldDB" id="A0A923N6G0"/>
<organism evidence="1 2">
    <name type="scientific">Pontibacter cellulosilyticus</name>
    <dbReference type="NCBI Taxonomy" id="1720253"/>
    <lineage>
        <taxon>Bacteria</taxon>
        <taxon>Pseudomonadati</taxon>
        <taxon>Bacteroidota</taxon>
        <taxon>Cytophagia</taxon>
        <taxon>Cytophagales</taxon>
        <taxon>Hymenobacteraceae</taxon>
        <taxon>Pontibacter</taxon>
    </lineage>
</organism>
<dbReference type="EMBL" id="JACRVF010000003">
    <property type="protein sequence ID" value="MBC5993780.1"/>
    <property type="molecule type" value="Genomic_DNA"/>
</dbReference>
<dbReference type="RefSeq" id="WP_187067783.1">
    <property type="nucleotide sequence ID" value="NZ_JACRVF010000003.1"/>
</dbReference>
<proteinExistence type="predicted"/>
<reference evidence="1" key="1">
    <citation type="submission" date="2020-08" db="EMBL/GenBank/DDBJ databases">
        <title>Pontibacter sp. SD6 16S ribosomal RNA gene Genome sequencing and assembly.</title>
        <authorList>
            <person name="Kang M."/>
        </authorList>
    </citation>
    <scope>NUCLEOTIDE SEQUENCE</scope>
    <source>
        <strain evidence="1">SD6</strain>
    </source>
</reference>
<protein>
    <submittedName>
        <fullName evidence="1">Uncharacterized protein</fullName>
    </submittedName>
</protein>
<gene>
    <name evidence="1" type="ORF">H8S84_13115</name>
</gene>
<comment type="caution">
    <text evidence="1">The sequence shown here is derived from an EMBL/GenBank/DDBJ whole genome shotgun (WGS) entry which is preliminary data.</text>
</comment>
<name>A0A923N6G0_9BACT</name>
<dbReference type="PROSITE" id="PS51257">
    <property type="entry name" value="PROKAR_LIPOPROTEIN"/>
    <property type="match status" value="1"/>
</dbReference>
<keyword evidence="2" id="KW-1185">Reference proteome</keyword>
<evidence type="ECO:0000313" key="2">
    <source>
        <dbReference type="Proteomes" id="UP000603640"/>
    </source>
</evidence>
<accession>A0A923N6G0</accession>
<sequence>MKKYLQMGLLSLFIVVVVTACERMGDTSSYGLFGNATDTKIITEPKEAKEVRDALYKDAQLARTMPLKQFARHMKTRHNFYRRYRLQHQDDYVKIDVNGNEMRIQTQKGRVKLAHGS</sequence>
<dbReference type="Proteomes" id="UP000603640">
    <property type="component" value="Unassembled WGS sequence"/>
</dbReference>